<organism evidence="2 3">
    <name type="scientific">Sphingomonas sediminicola</name>
    <dbReference type="NCBI Taxonomy" id="386874"/>
    <lineage>
        <taxon>Bacteria</taxon>
        <taxon>Pseudomonadati</taxon>
        <taxon>Pseudomonadota</taxon>
        <taxon>Alphaproteobacteria</taxon>
        <taxon>Sphingomonadales</taxon>
        <taxon>Sphingomonadaceae</taxon>
        <taxon>Sphingomonas</taxon>
    </lineage>
</organism>
<evidence type="ECO:0000313" key="2">
    <source>
        <dbReference type="EMBL" id="QNP45842.1"/>
    </source>
</evidence>
<keyword evidence="3" id="KW-1185">Reference proteome</keyword>
<dbReference type="PANTHER" id="PTHR38436">
    <property type="entry name" value="POLYKETIDE CYCLASE SNOAL-LIKE DOMAIN"/>
    <property type="match status" value="1"/>
</dbReference>
<feature type="signal peptide" evidence="1">
    <location>
        <begin position="1"/>
        <end position="23"/>
    </location>
</feature>
<dbReference type="RefSeq" id="WP_187708795.1">
    <property type="nucleotide sequence ID" value="NZ_CP060782.1"/>
</dbReference>
<dbReference type="InterPro" id="IPR009959">
    <property type="entry name" value="Cyclase_SnoaL-like"/>
</dbReference>
<dbReference type="Proteomes" id="UP000516105">
    <property type="component" value="Chromosome"/>
</dbReference>
<accession>A0ABX6T7L8</accession>
<dbReference type="Gene3D" id="3.10.450.50">
    <property type="match status" value="1"/>
</dbReference>
<evidence type="ECO:0000313" key="3">
    <source>
        <dbReference type="Proteomes" id="UP000516105"/>
    </source>
</evidence>
<dbReference type="Pfam" id="PF07366">
    <property type="entry name" value="SnoaL"/>
    <property type="match status" value="1"/>
</dbReference>
<evidence type="ECO:0000256" key="1">
    <source>
        <dbReference type="SAM" id="SignalP"/>
    </source>
</evidence>
<dbReference type="PANTHER" id="PTHR38436:SF1">
    <property type="entry name" value="ESTER CYCLASE"/>
    <property type="match status" value="1"/>
</dbReference>
<dbReference type="EMBL" id="CP060782">
    <property type="protein sequence ID" value="QNP45842.1"/>
    <property type="molecule type" value="Genomic_DNA"/>
</dbReference>
<dbReference type="InterPro" id="IPR032710">
    <property type="entry name" value="NTF2-like_dom_sf"/>
</dbReference>
<name>A0ABX6T7L8_9SPHN</name>
<keyword evidence="1" id="KW-0732">Signal</keyword>
<dbReference type="SUPFAM" id="SSF54427">
    <property type="entry name" value="NTF2-like"/>
    <property type="match status" value="1"/>
</dbReference>
<reference evidence="2 3" key="1">
    <citation type="submission" date="2020-08" db="EMBL/GenBank/DDBJ databases">
        <title>Genome sequence of Sphingomonas sediminicola KACC 15039T.</title>
        <authorList>
            <person name="Hyun D.-W."/>
            <person name="Bae J.-W."/>
        </authorList>
    </citation>
    <scope>NUCLEOTIDE SEQUENCE [LARGE SCALE GENOMIC DNA]</scope>
    <source>
        <strain evidence="2 3">KACC 15039</strain>
    </source>
</reference>
<protein>
    <submittedName>
        <fullName evidence="2">Ester cyclase</fullName>
    </submittedName>
</protein>
<gene>
    <name evidence="2" type="ORF">H9L14_00500</name>
</gene>
<proteinExistence type="predicted"/>
<sequence>MKSRIFRAALLFACVAYASPALADIAADKITASRVLLEKMGRGDFSKLDEIYGPGFVAHAGGKDYSLEEDNRSGQAIRAAVPNLQVMVDHLIGEDDLVAVRWRAKGTNSVAAAGMPGKGATMEVEGVTIFRFRDGRIVEEWSLTDRLAMMNQLAAN</sequence>
<feature type="chain" id="PRO_5045108253" evidence="1">
    <location>
        <begin position="24"/>
        <end position="156"/>
    </location>
</feature>